<feature type="region of interest" description="Disordered" evidence="1">
    <location>
        <begin position="1"/>
        <end position="26"/>
    </location>
</feature>
<feature type="compositionally biased region" description="Basic and acidic residues" evidence="1">
    <location>
        <begin position="15"/>
        <end position="26"/>
    </location>
</feature>
<comment type="caution">
    <text evidence="2">The sequence shown here is derived from an EMBL/GenBank/DDBJ whole genome shotgun (WGS) entry which is preliminary data.</text>
</comment>
<evidence type="ECO:0000313" key="2">
    <source>
        <dbReference type="EMBL" id="GAG83445.1"/>
    </source>
</evidence>
<sequence>MPKSSASNVGIGHHSNPERYRQDNHWDADMVIINAAGAP</sequence>
<gene>
    <name evidence="2" type="ORF">S01H4_33923</name>
</gene>
<protein>
    <submittedName>
        <fullName evidence="2">Uncharacterized protein</fullName>
    </submittedName>
</protein>
<dbReference type="AlphaFoldDB" id="X1ALH1"/>
<proteinExistence type="predicted"/>
<evidence type="ECO:0000256" key="1">
    <source>
        <dbReference type="SAM" id="MobiDB-lite"/>
    </source>
</evidence>
<dbReference type="EMBL" id="BART01017905">
    <property type="protein sequence ID" value="GAG83445.1"/>
    <property type="molecule type" value="Genomic_DNA"/>
</dbReference>
<feature type="non-terminal residue" evidence="2">
    <location>
        <position position="39"/>
    </location>
</feature>
<name>X1ALH1_9ZZZZ</name>
<organism evidence="2">
    <name type="scientific">marine sediment metagenome</name>
    <dbReference type="NCBI Taxonomy" id="412755"/>
    <lineage>
        <taxon>unclassified sequences</taxon>
        <taxon>metagenomes</taxon>
        <taxon>ecological metagenomes</taxon>
    </lineage>
</organism>
<reference evidence="2" key="1">
    <citation type="journal article" date="2014" name="Front. Microbiol.">
        <title>High frequency of phylogenetically diverse reductive dehalogenase-homologous genes in deep subseafloor sedimentary metagenomes.</title>
        <authorList>
            <person name="Kawai M."/>
            <person name="Futagami T."/>
            <person name="Toyoda A."/>
            <person name="Takaki Y."/>
            <person name="Nishi S."/>
            <person name="Hori S."/>
            <person name="Arai W."/>
            <person name="Tsubouchi T."/>
            <person name="Morono Y."/>
            <person name="Uchiyama I."/>
            <person name="Ito T."/>
            <person name="Fujiyama A."/>
            <person name="Inagaki F."/>
            <person name="Takami H."/>
        </authorList>
    </citation>
    <scope>NUCLEOTIDE SEQUENCE</scope>
    <source>
        <strain evidence="2">Expedition CK06-06</strain>
    </source>
</reference>
<accession>X1ALH1</accession>